<dbReference type="Pfam" id="PF06676">
    <property type="entry name" value="DUF1178"/>
    <property type="match status" value="1"/>
</dbReference>
<feature type="compositionally biased region" description="Basic and acidic residues" evidence="1">
    <location>
        <begin position="54"/>
        <end position="65"/>
    </location>
</feature>
<dbReference type="InterPro" id="IPR009562">
    <property type="entry name" value="DUF1178"/>
</dbReference>
<gene>
    <name evidence="2" type="ORF">F3S47_02790</name>
</gene>
<feature type="region of interest" description="Disordered" evidence="1">
    <location>
        <begin position="45"/>
        <end position="76"/>
    </location>
</feature>
<proteinExistence type="predicted"/>
<dbReference type="EMBL" id="VYQE01000001">
    <property type="protein sequence ID" value="KAA9010194.1"/>
    <property type="molecule type" value="Genomic_DNA"/>
</dbReference>
<evidence type="ECO:0000256" key="1">
    <source>
        <dbReference type="SAM" id="MobiDB-lite"/>
    </source>
</evidence>
<reference evidence="2 3" key="1">
    <citation type="submission" date="2019-09" db="EMBL/GenBank/DDBJ databases">
        <authorList>
            <person name="Park J.-S."/>
            <person name="Choi H.-J."/>
        </authorList>
    </citation>
    <scope>NUCLEOTIDE SEQUENCE [LARGE SCALE GENOMIC DNA]</scope>
    <source>
        <strain evidence="2 3">176SS1-4</strain>
    </source>
</reference>
<sequence length="146" mass="15827">MIRYALKCSGGHSFDSWFQSAAAYDRLAEAGHVACSVCGSSEVGKELMSPGVSAREEREPARPAADRPLATPSTPIEKAMAALRRKVETESTYVGNRFAEEARKMHEGETPQASIYGEARLADAKQLIEDGVPVCPLPFTPRRSSN</sequence>
<dbReference type="PIRSF" id="PIRSF032131">
    <property type="entry name" value="UCP032131"/>
    <property type="match status" value="1"/>
</dbReference>
<keyword evidence="3" id="KW-1185">Reference proteome</keyword>
<organism evidence="2 3">
    <name type="scientific">Histidinibacterium aquaticum</name>
    <dbReference type="NCBI Taxonomy" id="2613962"/>
    <lineage>
        <taxon>Bacteria</taxon>
        <taxon>Pseudomonadati</taxon>
        <taxon>Pseudomonadota</taxon>
        <taxon>Alphaproteobacteria</taxon>
        <taxon>Rhodobacterales</taxon>
        <taxon>Paracoccaceae</taxon>
        <taxon>Histidinibacterium</taxon>
    </lineage>
</organism>
<dbReference type="RefSeq" id="WP_150443680.1">
    <property type="nucleotide sequence ID" value="NZ_VYQE01000001.1"/>
</dbReference>
<accession>A0A5J5GRM5</accession>
<name>A0A5J5GRM5_9RHOB</name>
<protein>
    <submittedName>
        <fullName evidence="2">DUF1178 family protein</fullName>
    </submittedName>
</protein>
<evidence type="ECO:0000313" key="2">
    <source>
        <dbReference type="EMBL" id="KAA9010194.1"/>
    </source>
</evidence>
<dbReference type="Proteomes" id="UP000326554">
    <property type="component" value="Unassembled WGS sequence"/>
</dbReference>
<comment type="caution">
    <text evidence="2">The sequence shown here is derived from an EMBL/GenBank/DDBJ whole genome shotgun (WGS) entry which is preliminary data.</text>
</comment>
<dbReference type="AlphaFoldDB" id="A0A5J5GRM5"/>
<evidence type="ECO:0000313" key="3">
    <source>
        <dbReference type="Proteomes" id="UP000326554"/>
    </source>
</evidence>